<keyword evidence="3 6" id="KW-0812">Transmembrane</keyword>
<feature type="transmembrane region" description="Helical" evidence="6">
    <location>
        <begin position="366"/>
        <end position="389"/>
    </location>
</feature>
<keyword evidence="9" id="KW-1185">Reference proteome</keyword>
<name>A0A972FW30_9GAMM</name>
<keyword evidence="4 6" id="KW-1133">Transmembrane helix</keyword>
<organism evidence="8 9">
    <name type="scientific">Shewanella salipaludis</name>
    <dbReference type="NCBI Taxonomy" id="2723052"/>
    <lineage>
        <taxon>Bacteria</taxon>
        <taxon>Pseudomonadati</taxon>
        <taxon>Pseudomonadota</taxon>
        <taxon>Gammaproteobacteria</taxon>
        <taxon>Alteromonadales</taxon>
        <taxon>Shewanellaceae</taxon>
        <taxon>Shewanella</taxon>
    </lineage>
</organism>
<keyword evidence="2" id="KW-1003">Cell membrane</keyword>
<dbReference type="SUPFAM" id="SSF82866">
    <property type="entry name" value="Multidrug efflux transporter AcrB transmembrane domain"/>
    <property type="match status" value="2"/>
</dbReference>
<evidence type="ECO:0000256" key="1">
    <source>
        <dbReference type="ARBA" id="ARBA00004651"/>
    </source>
</evidence>
<feature type="domain" description="Membrane transport protein MMPL" evidence="7">
    <location>
        <begin position="233"/>
        <end position="411"/>
    </location>
</feature>
<evidence type="ECO:0000256" key="6">
    <source>
        <dbReference type="SAM" id="Phobius"/>
    </source>
</evidence>
<comment type="subcellular location">
    <subcellularLocation>
        <location evidence="1">Cell membrane</location>
        <topology evidence="1">Multi-pass membrane protein</topology>
    </subcellularLocation>
</comment>
<dbReference type="AlphaFoldDB" id="A0A972FW30"/>
<feature type="transmembrane region" description="Helical" evidence="6">
    <location>
        <begin position="786"/>
        <end position="807"/>
    </location>
</feature>
<reference evidence="8" key="1">
    <citation type="submission" date="2020-04" db="EMBL/GenBank/DDBJ databases">
        <title>Description of Shewanella salipaludis sp. nov., isolated from a salt marsh.</title>
        <authorList>
            <person name="Park S."/>
            <person name="Yoon J.-H."/>
        </authorList>
    </citation>
    <scope>NUCLEOTIDE SEQUENCE</scope>
    <source>
        <strain evidence="8">SHSM-M6</strain>
    </source>
</reference>
<feature type="transmembrane region" description="Helical" evidence="6">
    <location>
        <begin position="327"/>
        <end position="345"/>
    </location>
</feature>
<feature type="transmembrane region" description="Helical" evidence="6">
    <location>
        <begin position="275"/>
        <end position="294"/>
    </location>
</feature>
<accession>A0A972FW30</accession>
<evidence type="ECO:0000256" key="3">
    <source>
        <dbReference type="ARBA" id="ARBA00022692"/>
    </source>
</evidence>
<sequence>MTGSPSPIEACGAKLAAISPRVRFGIWLGLLLLMAAYGGQLWSHGAKIQSDILAMLPKLQQDPLTERALARVEGKLSDRLYLALVAKDDARAIAAAKLLLSELQSPQGAGNPFSEIRSGASDSGDALSRFYFPHRFKLLTREQAQLLQGAGGEGLEQLLQQALQQTYSAFGYAGSGLLAQDPLLLYPANLQALAPRLKLGVSQGILLTHKEAHSIAIIMAKGRQSVFNPNAQQTQNAALQGALTRLQGAYPDVQVLKAGGLFHALAATQSAKAEISIIGMASLAGVILLVWLAFRSVMPLLLALLTIGSGLLFAIVSTLAVFKELHLLTLVFGTSLIGIAIDYSFHYYCERLQHQHKSAAATVRHIFPAMSLALLTSVLAYLGIGLTPFPGMQQVAIFCASGLIGAYLCLLLAYPLLAGSRLPPGDKPLAMAQRYLQSYLGLFRSGTPPPGSAVPKARMLATLLLMVLLGSGLARLASDDNIRNLQQSPAELGAEEDRLRTLLSGGTDNQFILARADSEQALLQRLERLTPVLEQALAAGELGNFVSLSPYLPSAARQAENYALQAQIYLQHLPQIGDALGLTDALLPALRQAYLDAAGLEIQPQDLLHGPMTQDLADLWLAPASTATGQASEYGAIIMLGGIADLPGLTQRLAYDDRVLLVDKVAQISAVMGQYRRLTLGWLGLALLMAALIFSLRFGFKLACVVVAVPTLAALLTLAALGLMGSPLSLFHALALILVFGIGVDYSLFFAENRDRGAAVMMAVFMSACSTLLAFGLLAFSQTLAIHFFGLTLSLGIACTLLLAPLIQAPLINTVTRNVNSCPN</sequence>
<feature type="transmembrane region" description="Helical" evidence="6">
    <location>
        <begin position="703"/>
        <end position="724"/>
    </location>
</feature>
<feature type="transmembrane region" description="Helical" evidence="6">
    <location>
        <begin position="678"/>
        <end position="696"/>
    </location>
</feature>
<evidence type="ECO:0000313" key="8">
    <source>
        <dbReference type="EMBL" id="NMH66304.1"/>
    </source>
</evidence>
<feature type="transmembrane region" description="Helical" evidence="6">
    <location>
        <begin position="395"/>
        <end position="417"/>
    </location>
</feature>
<comment type="caution">
    <text evidence="8">The sequence shown here is derived from an EMBL/GenBank/DDBJ whole genome shotgun (WGS) entry which is preliminary data.</text>
</comment>
<gene>
    <name evidence="8" type="ORF">HC757_14160</name>
</gene>
<feature type="transmembrane region" description="Helical" evidence="6">
    <location>
        <begin position="24"/>
        <end position="42"/>
    </location>
</feature>
<evidence type="ECO:0000256" key="2">
    <source>
        <dbReference type="ARBA" id="ARBA00022475"/>
    </source>
</evidence>
<feature type="transmembrane region" description="Helical" evidence="6">
    <location>
        <begin position="730"/>
        <end position="751"/>
    </location>
</feature>
<evidence type="ECO:0000259" key="7">
    <source>
        <dbReference type="Pfam" id="PF03176"/>
    </source>
</evidence>
<dbReference type="InterPro" id="IPR004869">
    <property type="entry name" value="MMPL_dom"/>
</dbReference>
<feature type="transmembrane region" description="Helical" evidence="6">
    <location>
        <begin position="758"/>
        <end position="780"/>
    </location>
</feature>
<evidence type="ECO:0000256" key="5">
    <source>
        <dbReference type="ARBA" id="ARBA00023136"/>
    </source>
</evidence>
<evidence type="ECO:0000256" key="4">
    <source>
        <dbReference type="ARBA" id="ARBA00022989"/>
    </source>
</evidence>
<dbReference type="PANTHER" id="PTHR33406:SF13">
    <property type="entry name" value="MEMBRANE PROTEIN YDFJ"/>
    <property type="match status" value="1"/>
</dbReference>
<dbReference type="InterPro" id="IPR050545">
    <property type="entry name" value="Mycobact_MmpL"/>
</dbReference>
<dbReference type="RefSeq" id="WP_169565032.1">
    <property type="nucleotide sequence ID" value="NZ_JAAXYH010000011.1"/>
</dbReference>
<protein>
    <submittedName>
        <fullName evidence="8">MMPL family transporter</fullName>
    </submittedName>
</protein>
<dbReference type="GO" id="GO:0005886">
    <property type="term" value="C:plasma membrane"/>
    <property type="evidence" value="ECO:0007669"/>
    <property type="project" value="UniProtKB-SubCell"/>
</dbReference>
<proteinExistence type="predicted"/>
<evidence type="ECO:0000313" key="9">
    <source>
        <dbReference type="Proteomes" id="UP000737113"/>
    </source>
</evidence>
<dbReference type="Pfam" id="PF03176">
    <property type="entry name" value="MMPL"/>
    <property type="match status" value="1"/>
</dbReference>
<dbReference type="Proteomes" id="UP000737113">
    <property type="component" value="Unassembled WGS sequence"/>
</dbReference>
<feature type="transmembrane region" description="Helical" evidence="6">
    <location>
        <begin position="301"/>
        <end position="321"/>
    </location>
</feature>
<dbReference type="EMBL" id="JAAXYH010000011">
    <property type="protein sequence ID" value="NMH66304.1"/>
    <property type="molecule type" value="Genomic_DNA"/>
</dbReference>
<dbReference type="Gene3D" id="1.20.1640.10">
    <property type="entry name" value="Multidrug efflux transporter AcrB transmembrane domain"/>
    <property type="match status" value="2"/>
</dbReference>
<dbReference type="PANTHER" id="PTHR33406">
    <property type="entry name" value="MEMBRANE PROTEIN MJ1562-RELATED"/>
    <property type="match status" value="1"/>
</dbReference>
<keyword evidence="5 6" id="KW-0472">Membrane</keyword>